<keyword evidence="3" id="KW-1185">Reference proteome</keyword>
<dbReference type="EMBL" id="KL584824">
    <property type="protein sequence ID" value="KEQ67285.1"/>
    <property type="molecule type" value="Genomic_DNA"/>
</dbReference>
<organism evidence="2 3">
    <name type="scientific">Aureobasidium melanogenum (strain CBS 110374)</name>
    <name type="common">Aureobasidium pullulans var. melanogenum</name>
    <dbReference type="NCBI Taxonomy" id="1043003"/>
    <lineage>
        <taxon>Eukaryota</taxon>
        <taxon>Fungi</taxon>
        <taxon>Dikarya</taxon>
        <taxon>Ascomycota</taxon>
        <taxon>Pezizomycotina</taxon>
        <taxon>Dothideomycetes</taxon>
        <taxon>Dothideomycetidae</taxon>
        <taxon>Dothideales</taxon>
        <taxon>Saccotheciaceae</taxon>
        <taxon>Aureobasidium</taxon>
    </lineage>
</organism>
<sequence length="194" mass="22285">MALSGLVRPIKGRAVHLRLHPRVETLAESREILRLMQQYGRVEMFRNFKYDALPVANTMIAIFETDEAAQKLLEVSPLRFVMSPEGSGDGRQRHYQLQANTSTFHHRDQIDQTAYNGSFRVSGRCLIQEDLARNVPMPGLSEFTLRKEEKPWRVLRWEKQREEGAKTLRQLLEEAPAADESTTATHVQQEKSIG</sequence>
<gene>
    <name evidence="2" type="ORF">M437DRAFT_79938</name>
</gene>
<accession>A0A074W2F4</accession>
<name>A0A074W2F4_AURM1</name>
<protein>
    <submittedName>
        <fullName evidence="2">Uncharacterized protein</fullName>
    </submittedName>
</protein>
<evidence type="ECO:0000313" key="3">
    <source>
        <dbReference type="Proteomes" id="UP000030672"/>
    </source>
</evidence>
<dbReference type="Proteomes" id="UP000030672">
    <property type="component" value="Unassembled WGS sequence"/>
</dbReference>
<dbReference type="HOGENOM" id="CLU_093941_0_0_1"/>
<evidence type="ECO:0000256" key="1">
    <source>
        <dbReference type="SAM" id="MobiDB-lite"/>
    </source>
</evidence>
<reference evidence="2 3" key="1">
    <citation type="journal article" date="2014" name="BMC Genomics">
        <title>Genome sequencing of four Aureobasidium pullulans varieties: biotechnological potential, stress tolerance, and description of new species.</title>
        <authorList>
            <person name="Gostin Ar C."/>
            <person name="Ohm R.A."/>
            <person name="Kogej T."/>
            <person name="Sonjak S."/>
            <person name="Turk M."/>
            <person name="Zajc J."/>
            <person name="Zalar P."/>
            <person name="Grube M."/>
            <person name="Sun H."/>
            <person name="Han J."/>
            <person name="Sharma A."/>
            <person name="Chiniquy J."/>
            <person name="Ngan C.Y."/>
            <person name="Lipzen A."/>
            <person name="Barry K."/>
            <person name="Grigoriev I.V."/>
            <person name="Gunde-Cimerman N."/>
        </authorList>
    </citation>
    <scope>NUCLEOTIDE SEQUENCE [LARGE SCALE GENOMIC DNA]</scope>
    <source>
        <strain evidence="2 3">CBS 110374</strain>
    </source>
</reference>
<dbReference type="RefSeq" id="XP_040884308.1">
    <property type="nucleotide sequence ID" value="XM_041027257.1"/>
</dbReference>
<feature type="region of interest" description="Disordered" evidence="1">
    <location>
        <begin position="173"/>
        <end position="194"/>
    </location>
</feature>
<evidence type="ECO:0000313" key="2">
    <source>
        <dbReference type="EMBL" id="KEQ67285.1"/>
    </source>
</evidence>
<dbReference type="AlphaFoldDB" id="A0A074W2F4"/>
<feature type="compositionally biased region" description="Polar residues" evidence="1">
    <location>
        <begin position="180"/>
        <end position="194"/>
    </location>
</feature>
<dbReference type="GeneID" id="63920630"/>
<proteinExistence type="predicted"/>